<reference evidence="1 2" key="1">
    <citation type="submission" date="2017-07" db="EMBL/GenBank/DDBJ databases">
        <title>A draft genome sequence of Komagataeibacter xylinus LMG 1515.</title>
        <authorList>
            <person name="Skraban J."/>
            <person name="Cleenwerck I."/>
            <person name="Vandamme P."/>
            <person name="Trcek J."/>
        </authorList>
    </citation>
    <scope>NUCLEOTIDE SEQUENCE [LARGE SCALE GENOMIC DNA]</scope>
    <source>
        <strain evidence="1 2">LMG 1515</strain>
    </source>
</reference>
<dbReference type="Proteomes" id="UP000248257">
    <property type="component" value="Unassembled WGS sequence"/>
</dbReference>
<dbReference type="EMBL" id="NKUC01000067">
    <property type="protein sequence ID" value="PYD55568.1"/>
    <property type="molecule type" value="Genomic_DNA"/>
</dbReference>
<dbReference type="STRING" id="1220579.GCA_001571345_03208"/>
<comment type="caution">
    <text evidence="1">The sequence shown here is derived from an EMBL/GenBank/DDBJ whole genome shotgun (WGS) entry which is preliminary data.</text>
</comment>
<evidence type="ECO:0000313" key="2">
    <source>
        <dbReference type="Proteomes" id="UP000248257"/>
    </source>
</evidence>
<keyword evidence="2" id="KW-1185">Reference proteome</keyword>
<organism evidence="1 2">
    <name type="scientific">Komagataeibacter xylinus</name>
    <name type="common">Gluconacetobacter xylinus</name>
    <dbReference type="NCBI Taxonomy" id="28448"/>
    <lineage>
        <taxon>Bacteria</taxon>
        <taxon>Pseudomonadati</taxon>
        <taxon>Pseudomonadota</taxon>
        <taxon>Alphaproteobacteria</taxon>
        <taxon>Acetobacterales</taxon>
        <taxon>Acetobacteraceae</taxon>
        <taxon>Komagataeibacter</taxon>
    </lineage>
</organism>
<evidence type="ECO:0000313" key="1">
    <source>
        <dbReference type="EMBL" id="PYD55568.1"/>
    </source>
</evidence>
<name>A0A318PHC8_KOMXY</name>
<accession>A0A318PHC8</accession>
<protein>
    <submittedName>
        <fullName evidence="1">Uncharacterized protein</fullName>
    </submittedName>
</protein>
<proteinExistence type="predicted"/>
<dbReference type="AlphaFoldDB" id="A0A318PHC8"/>
<gene>
    <name evidence="1" type="ORF">CFR75_15825</name>
</gene>
<sequence length="67" mass="7984">MFRFLLWPLSRARLEITALRQANRFLSGELDRSRLEITVMQRRLCQLQPQARDGNGRFRRGNAAIRR</sequence>